<dbReference type="RefSeq" id="WP_166179498.1">
    <property type="nucleotide sequence ID" value="NZ_CP045119.1"/>
</dbReference>
<keyword evidence="6" id="KW-1185">Reference proteome</keyword>
<dbReference type="InterPro" id="IPR000835">
    <property type="entry name" value="HTH_MarR-typ"/>
</dbReference>
<reference evidence="5 6" key="1">
    <citation type="submission" date="2019-10" db="EMBL/GenBank/DDBJ databases">
        <title>Rubrobacter sp nov SCSIO 52090 isolated from a deep-sea sediment in the South China Sea.</title>
        <authorList>
            <person name="Chen R.W."/>
        </authorList>
    </citation>
    <scope>NUCLEOTIDE SEQUENCE [LARGE SCALE GENOMIC DNA]</scope>
    <source>
        <strain evidence="5 6">SCSIO 52909</strain>
    </source>
</reference>
<dbReference type="Gene3D" id="1.10.287.160">
    <property type="entry name" value="HR1 repeat"/>
    <property type="match status" value="1"/>
</dbReference>
<name>A0A6G8QEE8_9ACTN</name>
<sequence length="161" mass="18783">MDEERLHYAEDFGLLFERAGGSRMLGRVLGVLLTAEPPERSAGELANELRASRGSISQATRTLVQMGMVRRLSRPGERRDYFRMESDAWQETTRQQMALIGVFQEMAERGLRLLDPGSREAREGLEEMRDFYAFWKKELPVVLERWDEEKERRKTGAMRKE</sequence>
<feature type="domain" description="HTH marR-type" evidence="4">
    <location>
        <begin position="27"/>
        <end position="79"/>
    </location>
</feature>
<evidence type="ECO:0000256" key="2">
    <source>
        <dbReference type="ARBA" id="ARBA00023125"/>
    </source>
</evidence>
<dbReference type="Proteomes" id="UP000501452">
    <property type="component" value="Chromosome"/>
</dbReference>
<accession>A0A6G8QEE8</accession>
<dbReference type="KEGG" id="rub:GBA63_21185"/>
<gene>
    <name evidence="5" type="ORF">GBA63_21185</name>
</gene>
<dbReference type="SUPFAM" id="SSF46785">
    <property type="entry name" value="Winged helix' DNA-binding domain"/>
    <property type="match status" value="1"/>
</dbReference>
<dbReference type="InterPro" id="IPR036390">
    <property type="entry name" value="WH_DNA-bd_sf"/>
</dbReference>
<dbReference type="PANTHER" id="PTHR38465">
    <property type="entry name" value="HTH-TYPE TRANSCRIPTIONAL REGULATOR MJ1563-RELATED"/>
    <property type="match status" value="1"/>
</dbReference>
<keyword evidence="2" id="KW-0238">DNA-binding</keyword>
<protein>
    <submittedName>
        <fullName evidence="5">MarR family transcriptional regulator</fullName>
    </submittedName>
</protein>
<dbReference type="Gene3D" id="1.10.10.10">
    <property type="entry name" value="Winged helix-like DNA-binding domain superfamily/Winged helix DNA-binding domain"/>
    <property type="match status" value="1"/>
</dbReference>
<dbReference type="AlphaFoldDB" id="A0A6G8QEE8"/>
<evidence type="ECO:0000256" key="3">
    <source>
        <dbReference type="ARBA" id="ARBA00023163"/>
    </source>
</evidence>
<evidence type="ECO:0000313" key="6">
    <source>
        <dbReference type="Proteomes" id="UP000501452"/>
    </source>
</evidence>
<dbReference type="Pfam" id="PF12802">
    <property type="entry name" value="MarR_2"/>
    <property type="match status" value="1"/>
</dbReference>
<organism evidence="5 6">
    <name type="scientific">Rubrobacter tropicus</name>
    <dbReference type="NCBI Taxonomy" id="2653851"/>
    <lineage>
        <taxon>Bacteria</taxon>
        <taxon>Bacillati</taxon>
        <taxon>Actinomycetota</taxon>
        <taxon>Rubrobacteria</taxon>
        <taxon>Rubrobacterales</taxon>
        <taxon>Rubrobacteraceae</taxon>
        <taxon>Rubrobacter</taxon>
    </lineage>
</organism>
<keyword evidence="3" id="KW-0804">Transcription</keyword>
<dbReference type="EMBL" id="CP045119">
    <property type="protein sequence ID" value="QIN84876.1"/>
    <property type="molecule type" value="Genomic_DNA"/>
</dbReference>
<dbReference type="GO" id="GO:0003700">
    <property type="term" value="F:DNA-binding transcription factor activity"/>
    <property type="evidence" value="ECO:0007669"/>
    <property type="project" value="InterPro"/>
</dbReference>
<dbReference type="InterPro" id="IPR052362">
    <property type="entry name" value="HTH-GbsR_regulator"/>
</dbReference>
<proteinExistence type="predicted"/>
<evidence type="ECO:0000259" key="4">
    <source>
        <dbReference type="Pfam" id="PF12802"/>
    </source>
</evidence>
<dbReference type="InterPro" id="IPR036388">
    <property type="entry name" value="WH-like_DNA-bd_sf"/>
</dbReference>
<dbReference type="GO" id="GO:0003677">
    <property type="term" value="F:DNA binding"/>
    <property type="evidence" value="ECO:0007669"/>
    <property type="project" value="UniProtKB-KW"/>
</dbReference>
<evidence type="ECO:0000313" key="5">
    <source>
        <dbReference type="EMBL" id="QIN84876.1"/>
    </source>
</evidence>
<dbReference type="PANTHER" id="PTHR38465:SF2">
    <property type="entry name" value="HTH-TYPE TRANSCRIPTIONAL REGULATOR MMPR5"/>
    <property type="match status" value="1"/>
</dbReference>
<evidence type="ECO:0000256" key="1">
    <source>
        <dbReference type="ARBA" id="ARBA00023015"/>
    </source>
</evidence>
<keyword evidence="1" id="KW-0805">Transcription regulation</keyword>